<evidence type="ECO:0000256" key="8">
    <source>
        <dbReference type="ARBA" id="ARBA00023014"/>
    </source>
</evidence>
<evidence type="ECO:0000256" key="3">
    <source>
        <dbReference type="ARBA" id="ARBA00022714"/>
    </source>
</evidence>
<comment type="caution">
    <text evidence="10">The sequence shown here is derived from an EMBL/GenBank/DDBJ whole genome shotgun (WGS) entry which is preliminary data.</text>
</comment>
<dbReference type="Gene3D" id="3.50.50.60">
    <property type="entry name" value="FAD/NAD(P)-binding domain"/>
    <property type="match status" value="2"/>
</dbReference>
<keyword evidence="6" id="KW-0560">Oxidoreductase</keyword>
<comment type="cofactor">
    <cofactor evidence="1">
        <name>FAD</name>
        <dbReference type="ChEBI" id="CHEBI:57692"/>
    </cofactor>
</comment>
<keyword evidence="2" id="KW-0285">Flavoprotein</keyword>
<proteinExistence type="predicted"/>
<dbReference type="RefSeq" id="WP_299217493.1">
    <property type="nucleotide sequence ID" value="NZ_JBDGHN010000002.1"/>
</dbReference>
<dbReference type="PANTHER" id="PTHR43557:SF2">
    <property type="entry name" value="RIESKE DOMAIN-CONTAINING PROTEIN-RELATED"/>
    <property type="match status" value="1"/>
</dbReference>
<dbReference type="Pfam" id="PF00355">
    <property type="entry name" value="Rieske"/>
    <property type="match status" value="1"/>
</dbReference>
<dbReference type="Gene3D" id="2.102.10.10">
    <property type="entry name" value="Rieske [2Fe-2S] iron-sulphur domain"/>
    <property type="match status" value="1"/>
</dbReference>
<dbReference type="Gene3D" id="3.30.390.30">
    <property type="match status" value="1"/>
</dbReference>
<dbReference type="PRINTS" id="PR00411">
    <property type="entry name" value="PNDRDTASEI"/>
</dbReference>
<dbReference type="SUPFAM" id="SSF51905">
    <property type="entry name" value="FAD/NAD(P)-binding domain"/>
    <property type="match status" value="2"/>
</dbReference>
<evidence type="ECO:0000313" key="11">
    <source>
        <dbReference type="Proteomes" id="UP001461960"/>
    </source>
</evidence>
<keyword evidence="3" id="KW-0001">2Fe-2S</keyword>
<keyword evidence="11" id="KW-1185">Reference proteome</keyword>
<sequence>MSQMNNNLADNNIHTENIVTINKSDIPNGGMKSYKQDDDSIILITRDEDEFFAFDGKCPHAGADLGTGLRCGSRVVCPWHHATFDNRDGTLLEPVAMRGLTQYQLTDEGESLSVDTSAKMNQNLDNDKLIDTHTIIVGGGGAGFMTANQLRHTGYGGKITLISKEDKAPYNRPLLSKAFLAGNMDEDKLLLGGAKWASDNDIDLRLNQTVSEVLPNESTVVITNDNGNSERQTADFLVVATGAEPNIPPITGADLDGVYTLRSMEDAKLIKAASHDQRVVIVGTGFIGMEVASALAQAGTPASITVIGQDNRVMGNIVSETVSNALIKLHKDNGINFVFNATVNKITQVGNKAEHPKHDKTFSQVGGVTLADGEHIDADIVILGTGVTPRTEVLNEVNDPDGVQVDSHLQLRDGVYALGDIAKASGQMGRMRIEHWRVALQHGMVTAAAILNDDSVNSLEARIPFFWTMQYGKSLRYSGHAASPDNNILLGSPDTLDYIEYYFDDEGEDTRASAASTLGRDKELVAFSELLRRGHAPTRAQINTGFDIIEQAQALSR</sequence>
<feature type="domain" description="Rieske" evidence="9">
    <location>
        <begin position="18"/>
        <end position="114"/>
    </location>
</feature>
<accession>A0ABU9X7A6</accession>
<dbReference type="InterPro" id="IPR023753">
    <property type="entry name" value="FAD/NAD-binding_dom"/>
</dbReference>
<dbReference type="InterPro" id="IPR036922">
    <property type="entry name" value="Rieske_2Fe-2S_sf"/>
</dbReference>
<dbReference type="InterPro" id="IPR036188">
    <property type="entry name" value="FAD/NAD-bd_sf"/>
</dbReference>
<dbReference type="InterPro" id="IPR017941">
    <property type="entry name" value="Rieske_2Fe-2S"/>
</dbReference>
<gene>
    <name evidence="10" type="ORF">AAIR29_01210</name>
</gene>
<dbReference type="Proteomes" id="UP001461960">
    <property type="component" value="Unassembled WGS sequence"/>
</dbReference>
<evidence type="ECO:0000256" key="2">
    <source>
        <dbReference type="ARBA" id="ARBA00022630"/>
    </source>
</evidence>
<evidence type="ECO:0000313" key="10">
    <source>
        <dbReference type="EMBL" id="MEN2750242.1"/>
    </source>
</evidence>
<evidence type="ECO:0000256" key="4">
    <source>
        <dbReference type="ARBA" id="ARBA00022723"/>
    </source>
</evidence>
<keyword evidence="5" id="KW-0274">FAD</keyword>
<keyword evidence="4" id="KW-0479">Metal-binding</keyword>
<dbReference type="PANTHER" id="PTHR43557">
    <property type="entry name" value="APOPTOSIS-INDUCING FACTOR 1"/>
    <property type="match status" value="1"/>
</dbReference>
<dbReference type="SUPFAM" id="SSF55424">
    <property type="entry name" value="FAD/NAD-linked reductases, dimerisation (C-terminal) domain"/>
    <property type="match status" value="1"/>
</dbReference>
<reference evidence="10 11" key="1">
    <citation type="submission" date="2024-05" db="EMBL/GenBank/DDBJ databases">
        <authorList>
            <person name="Kim H.-Y."/>
            <person name="Kim E."/>
            <person name="Cai Y."/>
            <person name="Yang S.-M."/>
            <person name="Lee W."/>
        </authorList>
    </citation>
    <scope>NUCLEOTIDE SEQUENCE [LARGE SCALE GENOMIC DNA]</scope>
    <source>
        <strain evidence="10 11">FBL11</strain>
    </source>
</reference>
<name>A0ABU9X7A6_9GAMM</name>
<dbReference type="EMBL" id="JBDGHN010000002">
    <property type="protein sequence ID" value="MEN2750242.1"/>
    <property type="molecule type" value="Genomic_DNA"/>
</dbReference>
<evidence type="ECO:0000256" key="5">
    <source>
        <dbReference type="ARBA" id="ARBA00022827"/>
    </source>
</evidence>
<evidence type="ECO:0000256" key="7">
    <source>
        <dbReference type="ARBA" id="ARBA00023004"/>
    </source>
</evidence>
<dbReference type="PROSITE" id="PS51296">
    <property type="entry name" value="RIESKE"/>
    <property type="match status" value="1"/>
</dbReference>
<keyword evidence="8" id="KW-0411">Iron-sulfur</keyword>
<dbReference type="PRINTS" id="PR00368">
    <property type="entry name" value="FADPNR"/>
</dbReference>
<evidence type="ECO:0000259" key="9">
    <source>
        <dbReference type="PROSITE" id="PS51296"/>
    </source>
</evidence>
<keyword evidence="7" id="KW-0408">Iron</keyword>
<protein>
    <submittedName>
        <fullName evidence="10">FAD-dependent oxidoreductase</fullName>
    </submittedName>
</protein>
<dbReference type="SUPFAM" id="SSF50022">
    <property type="entry name" value="ISP domain"/>
    <property type="match status" value="1"/>
</dbReference>
<evidence type="ECO:0000256" key="1">
    <source>
        <dbReference type="ARBA" id="ARBA00001974"/>
    </source>
</evidence>
<organism evidence="10 11">
    <name type="scientific">Psychrobacter saeujeotis</name>
    <dbReference type="NCBI Taxonomy" id="3143436"/>
    <lineage>
        <taxon>Bacteria</taxon>
        <taxon>Pseudomonadati</taxon>
        <taxon>Pseudomonadota</taxon>
        <taxon>Gammaproteobacteria</taxon>
        <taxon>Moraxellales</taxon>
        <taxon>Moraxellaceae</taxon>
        <taxon>Psychrobacter</taxon>
    </lineage>
</organism>
<evidence type="ECO:0000256" key="6">
    <source>
        <dbReference type="ARBA" id="ARBA00023002"/>
    </source>
</evidence>
<dbReference type="InterPro" id="IPR050446">
    <property type="entry name" value="FAD-oxidoreductase/Apoptosis"/>
</dbReference>
<dbReference type="InterPro" id="IPR016156">
    <property type="entry name" value="FAD/NAD-linked_Rdtase_dimer_sf"/>
</dbReference>
<dbReference type="Pfam" id="PF07992">
    <property type="entry name" value="Pyr_redox_2"/>
    <property type="match status" value="1"/>
</dbReference>